<sequence length="275" mass="29879">MIDRIERLTPHDLPACLALAEDREWLPEEHKWRLLFAVGTVYGLRDDAGDLVGTTVLTRYGNRLAAISMVLVATRYGRRGLGRRLMAHALGEAGDATVFLNATRHGRPLYEKLGFVRIGATHTHVGPFEPTDPAGTSDAGPGDLAAMLRLDAEVCGADRGHVVRRLPDFAERIRVVRRQGIVSGFAGAWRNVDNVVIGPVIARDETDARALMGDIAATVDGPVRLDLDGRHPGLREWAARRGVPESGSTTVMAYGAPALPGDRDRWFVPLMQALG</sequence>
<feature type="domain" description="N-acetyltransferase" evidence="1">
    <location>
        <begin position="3"/>
        <end position="133"/>
    </location>
</feature>
<proteinExistence type="predicted"/>
<dbReference type="PANTHER" id="PTHR47237:SF2">
    <property type="entry name" value="BLL4206 PROTEIN"/>
    <property type="match status" value="1"/>
</dbReference>
<dbReference type="Proteomes" id="UP000642748">
    <property type="component" value="Unassembled WGS sequence"/>
</dbReference>
<organism evidence="2 3">
    <name type="scientific">Rugosimonospora africana</name>
    <dbReference type="NCBI Taxonomy" id="556532"/>
    <lineage>
        <taxon>Bacteria</taxon>
        <taxon>Bacillati</taxon>
        <taxon>Actinomycetota</taxon>
        <taxon>Actinomycetes</taxon>
        <taxon>Micromonosporales</taxon>
        <taxon>Micromonosporaceae</taxon>
        <taxon>Rugosimonospora</taxon>
    </lineage>
</organism>
<evidence type="ECO:0000313" key="3">
    <source>
        <dbReference type="Proteomes" id="UP000642748"/>
    </source>
</evidence>
<dbReference type="Pfam" id="PF18014">
    <property type="entry name" value="Acetyltransf_18"/>
    <property type="match status" value="1"/>
</dbReference>
<dbReference type="AlphaFoldDB" id="A0A8J3VW51"/>
<dbReference type="SUPFAM" id="SSF55729">
    <property type="entry name" value="Acyl-CoA N-acyltransferases (Nat)"/>
    <property type="match status" value="1"/>
</dbReference>
<accession>A0A8J3VW51</accession>
<dbReference type="InterPro" id="IPR052729">
    <property type="entry name" value="Acyl/Acetyltrans_Enzymes"/>
</dbReference>
<name>A0A8J3VW51_9ACTN</name>
<evidence type="ECO:0000259" key="1">
    <source>
        <dbReference type="PROSITE" id="PS51186"/>
    </source>
</evidence>
<dbReference type="InterPro" id="IPR000182">
    <property type="entry name" value="GNAT_dom"/>
</dbReference>
<dbReference type="PROSITE" id="PS51186">
    <property type="entry name" value="GNAT"/>
    <property type="match status" value="1"/>
</dbReference>
<dbReference type="Gene3D" id="3.40.630.30">
    <property type="match status" value="1"/>
</dbReference>
<gene>
    <name evidence="2" type="ORF">Raf01_85400</name>
</gene>
<dbReference type="RefSeq" id="WP_239134410.1">
    <property type="nucleotide sequence ID" value="NZ_BONZ01000094.1"/>
</dbReference>
<dbReference type="Gene3D" id="3.40.630.90">
    <property type="match status" value="1"/>
</dbReference>
<comment type="caution">
    <text evidence="2">The sequence shown here is derived from an EMBL/GenBank/DDBJ whole genome shotgun (WGS) entry which is preliminary data.</text>
</comment>
<dbReference type="InterPro" id="IPR016181">
    <property type="entry name" value="Acyl_CoA_acyltransferase"/>
</dbReference>
<keyword evidence="3" id="KW-1185">Reference proteome</keyword>
<dbReference type="InterPro" id="IPR041496">
    <property type="entry name" value="YitH/HolE_GNAT"/>
</dbReference>
<dbReference type="GO" id="GO:0016747">
    <property type="term" value="F:acyltransferase activity, transferring groups other than amino-acyl groups"/>
    <property type="evidence" value="ECO:0007669"/>
    <property type="project" value="InterPro"/>
</dbReference>
<reference evidence="2" key="1">
    <citation type="submission" date="2021-01" db="EMBL/GenBank/DDBJ databases">
        <title>Whole genome shotgun sequence of Rugosimonospora africana NBRC 104875.</title>
        <authorList>
            <person name="Komaki H."/>
            <person name="Tamura T."/>
        </authorList>
    </citation>
    <scope>NUCLEOTIDE SEQUENCE</scope>
    <source>
        <strain evidence="2">NBRC 104875</strain>
    </source>
</reference>
<evidence type="ECO:0000313" key="2">
    <source>
        <dbReference type="EMBL" id="GIH20368.1"/>
    </source>
</evidence>
<dbReference type="EMBL" id="BONZ01000094">
    <property type="protein sequence ID" value="GIH20368.1"/>
    <property type="molecule type" value="Genomic_DNA"/>
</dbReference>
<dbReference type="PANTHER" id="PTHR47237">
    <property type="entry name" value="SLL0310 PROTEIN"/>
    <property type="match status" value="1"/>
</dbReference>
<dbReference type="Pfam" id="PF13673">
    <property type="entry name" value="Acetyltransf_10"/>
    <property type="match status" value="1"/>
</dbReference>
<protein>
    <submittedName>
        <fullName evidence="2">Acetyltransferase</fullName>
    </submittedName>
</protein>